<dbReference type="EMBL" id="JACOIK010000026">
    <property type="protein sequence ID" value="MBD1435204.1"/>
    <property type="molecule type" value="Genomic_DNA"/>
</dbReference>
<accession>A0ABR7YV52</accession>
<sequence length="297" mass="34458">MYPHYSVGYLCSLFGYSRQGYYEQIKRAEEKHMADALVIKMVREVRKDLPRCGVPKLMVILKDRFDEHGIKMGRDQLYRLLGERGYLIRYRRRKVYTTDSNHPYRKYPNLIRDLSVLTCAGQLWVSDITYLHLKHGFAYLSIVTDAYSHRIIGYCLHPTLHSDGPINALLMASTSKMQGTLIHHSDRGVQYCCQQYIQTLESFGIRISMTENGDPYENAIAERINGILKTEFLLDRTFPSFTLAHSAVENAVDRYNRIRPHASCDNLTPVRAHDQKGILKKHWRSKGEKRDTVNAQN</sequence>
<feature type="domain" description="Integrase catalytic" evidence="1">
    <location>
        <begin position="104"/>
        <end position="277"/>
    </location>
</feature>
<dbReference type="InterPro" id="IPR012337">
    <property type="entry name" value="RNaseH-like_sf"/>
</dbReference>
<dbReference type="InterPro" id="IPR036397">
    <property type="entry name" value="RNaseH_sf"/>
</dbReference>
<dbReference type="InterPro" id="IPR001584">
    <property type="entry name" value="Integrase_cat-core"/>
</dbReference>
<comment type="caution">
    <text evidence="2">The sequence shown here is derived from an EMBL/GenBank/DDBJ whole genome shotgun (WGS) entry which is preliminary data.</text>
</comment>
<evidence type="ECO:0000259" key="1">
    <source>
        <dbReference type="PROSITE" id="PS50994"/>
    </source>
</evidence>
<name>A0ABR7YV52_9SPHI</name>
<dbReference type="PANTHER" id="PTHR46889">
    <property type="entry name" value="TRANSPOSASE INSF FOR INSERTION SEQUENCE IS3B-RELATED"/>
    <property type="match status" value="1"/>
</dbReference>
<dbReference type="NCBIfam" id="NF033516">
    <property type="entry name" value="transpos_IS3"/>
    <property type="match status" value="1"/>
</dbReference>
<dbReference type="PROSITE" id="PS50994">
    <property type="entry name" value="INTEGRASE"/>
    <property type="match status" value="1"/>
</dbReference>
<proteinExistence type="predicted"/>
<dbReference type="Pfam" id="PF13683">
    <property type="entry name" value="rve_3"/>
    <property type="match status" value="1"/>
</dbReference>
<organism evidence="2 3">
    <name type="scientific">Sphingobacterium micropteri</name>
    <dbReference type="NCBI Taxonomy" id="2763501"/>
    <lineage>
        <taxon>Bacteria</taxon>
        <taxon>Pseudomonadati</taxon>
        <taxon>Bacteroidota</taxon>
        <taxon>Sphingobacteriia</taxon>
        <taxon>Sphingobacteriales</taxon>
        <taxon>Sphingobacteriaceae</taxon>
        <taxon>Sphingobacterium</taxon>
    </lineage>
</organism>
<dbReference type="InterPro" id="IPR048020">
    <property type="entry name" value="Transpos_IS3"/>
</dbReference>
<protein>
    <submittedName>
        <fullName evidence="2">IS3 family transposase</fullName>
    </submittedName>
</protein>
<evidence type="ECO:0000313" key="3">
    <source>
        <dbReference type="Proteomes" id="UP000602759"/>
    </source>
</evidence>
<dbReference type="InterPro" id="IPR050900">
    <property type="entry name" value="Transposase_IS3/IS150/IS904"/>
</dbReference>
<dbReference type="RefSeq" id="WP_190996043.1">
    <property type="nucleotide sequence ID" value="NZ_JACOIK010000026.1"/>
</dbReference>
<dbReference type="Gene3D" id="3.30.420.10">
    <property type="entry name" value="Ribonuclease H-like superfamily/Ribonuclease H"/>
    <property type="match status" value="1"/>
</dbReference>
<dbReference type="SUPFAM" id="SSF53098">
    <property type="entry name" value="Ribonuclease H-like"/>
    <property type="match status" value="1"/>
</dbReference>
<gene>
    <name evidence="2" type="ORF">H8B06_20465</name>
</gene>
<evidence type="ECO:0000313" key="2">
    <source>
        <dbReference type="EMBL" id="MBD1435204.1"/>
    </source>
</evidence>
<reference evidence="2 3" key="1">
    <citation type="submission" date="2020-08" db="EMBL/GenBank/DDBJ databases">
        <title>Sphingobacterium sp. DN00404 isolated from aquaculture water.</title>
        <authorList>
            <person name="Zhang M."/>
        </authorList>
    </citation>
    <scope>NUCLEOTIDE SEQUENCE [LARGE SCALE GENOMIC DNA]</scope>
    <source>
        <strain evidence="2 3">DN00404</strain>
    </source>
</reference>
<dbReference type="PANTHER" id="PTHR46889:SF5">
    <property type="entry name" value="INTEGRASE PROTEIN"/>
    <property type="match status" value="1"/>
</dbReference>
<dbReference type="Proteomes" id="UP000602759">
    <property type="component" value="Unassembled WGS sequence"/>
</dbReference>
<keyword evidence="3" id="KW-1185">Reference proteome</keyword>